<dbReference type="PANTHER" id="PTHR43792:SF1">
    <property type="entry name" value="N-ACETYLTRANSFERASE DOMAIN-CONTAINING PROTEIN"/>
    <property type="match status" value="1"/>
</dbReference>
<dbReference type="PANTHER" id="PTHR43792">
    <property type="entry name" value="GNAT FAMILY, PUTATIVE (AFU_ORTHOLOGUE AFUA_3G00765)-RELATED-RELATED"/>
    <property type="match status" value="1"/>
</dbReference>
<reference evidence="2 3" key="1">
    <citation type="submission" date="2023-07" db="EMBL/GenBank/DDBJ databases">
        <title>Sorghum-associated microbial communities from plants grown in Nebraska, USA.</title>
        <authorList>
            <person name="Schachtman D."/>
        </authorList>
    </citation>
    <scope>NUCLEOTIDE SEQUENCE [LARGE SCALE GENOMIC DNA]</scope>
    <source>
        <strain evidence="2 3">DS1027</strain>
    </source>
</reference>
<gene>
    <name evidence="2" type="ORF">J2792_003257</name>
</gene>
<keyword evidence="3" id="KW-1185">Reference proteome</keyword>
<proteinExistence type="predicted"/>
<dbReference type="InterPro" id="IPR016181">
    <property type="entry name" value="Acyl_CoA_acyltransferase"/>
</dbReference>
<dbReference type="EMBL" id="JAVDRD010000009">
    <property type="protein sequence ID" value="MDR6512374.1"/>
    <property type="molecule type" value="Genomic_DNA"/>
</dbReference>
<dbReference type="InterPro" id="IPR051531">
    <property type="entry name" value="N-acetyltransferase"/>
</dbReference>
<dbReference type="Proteomes" id="UP001184150">
    <property type="component" value="Unassembled WGS sequence"/>
</dbReference>
<feature type="domain" description="N-acetyltransferase" evidence="1">
    <location>
        <begin position="8"/>
        <end position="174"/>
    </location>
</feature>
<dbReference type="Gene3D" id="3.40.630.30">
    <property type="match status" value="1"/>
</dbReference>
<dbReference type="InterPro" id="IPR000182">
    <property type="entry name" value="GNAT_dom"/>
</dbReference>
<comment type="caution">
    <text evidence="2">The sequence shown here is derived from an EMBL/GenBank/DDBJ whole genome shotgun (WGS) entry which is preliminary data.</text>
</comment>
<dbReference type="Pfam" id="PF13302">
    <property type="entry name" value="Acetyltransf_3"/>
    <property type="match status" value="1"/>
</dbReference>
<sequence>MFIRSERLFLRPGWPEDWAELYALIDDEAVVRHLARAPWPYRADDARAFAALAQDGRYPHFFVTLPGPEGAQLIGSVGLMPDEHGPPGAAPLLGYWVARAHWGRGFATEAARAVLTLAATLGHRRVAARHFLDNPASGRVLAKLGFRSTGEIRPGASRARDGVAPTLGYALDLDPPGNCDGDRRLAA</sequence>
<evidence type="ECO:0000313" key="3">
    <source>
        <dbReference type="Proteomes" id="UP001184150"/>
    </source>
</evidence>
<evidence type="ECO:0000259" key="1">
    <source>
        <dbReference type="PROSITE" id="PS51186"/>
    </source>
</evidence>
<dbReference type="SUPFAM" id="SSF55729">
    <property type="entry name" value="Acyl-CoA N-acyltransferases (Nat)"/>
    <property type="match status" value="1"/>
</dbReference>
<name>A0ABU1MQ68_9SPHN</name>
<dbReference type="PROSITE" id="PS51186">
    <property type="entry name" value="GNAT"/>
    <property type="match status" value="1"/>
</dbReference>
<protein>
    <submittedName>
        <fullName evidence="2">RimJ/RimL family protein N-acetyltransferase</fullName>
    </submittedName>
</protein>
<dbReference type="RefSeq" id="WP_054132264.1">
    <property type="nucleotide sequence ID" value="NZ_CP140000.1"/>
</dbReference>
<organism evidence="2 3">
    <name type="scientific">Novosphingobium capsulatum</name>
    <dbReference type="NCBI Taxonomy" id="13688"/>
    <lineage>
        <taxon>Bacteria</taxon>
        <taxon>Pseudomonadati</taxon>
        <taxon>Pseudomonadota</taxon>
        <taxon>Alphaproteobacteria</taxon>
        <taxon>Sphingomonadales</taxon>
        <taxon>Sphingomonadaceae</taxon>
        <taxon>Novosphingobium</taxon>
    </lineage>
</organism>
<accession>A0ABU1MQ68</accession>
<evidence type="ECO:0000313" key="2">
    <source>
        <dbReference type="EMBL" id="MDR6512374.1"/>
    </source>
</evidence>